<evidence type="ECO:0000313" key="3">
    <source>
        <dbReference type="Proteomes" id="UP000275078"/>
    </source>
</evidence>
<organism evidence="2 3">
    <name type="scientific">Ascobolus immersus RN42</name>
    <dbReference type="NCBI Taxonomy" id="1160509"/>
    <lineage>
        <taxon>Eukaryota</taxon>
        <taxon>Fungi</taxon>
        <taxon>Dikarya</taxon>
        <taxon>Ascomycota</taxon>
        <taxon>Pezizomycotina</taxon>
        <taxon>Pezizomycetes</taxon>
        <taxon>Pezizales</taxon>
        <taxon>Ascobolaceae</taxon>
        <taxon>Ascobolus</taxon>
    </lineage>
</organism>
<feature type="region of interest" description="Disordered" evidence="1">
    <location>
        <begin position="188"/>
        <end position="210"/>
    </location>
</feature>
<evidence type="ECO:0000256" key="1">
    <source>
        <dbReference type="SAM" id="MobiDB-lite"/>
    </source>
</evidence>
<feature type="region of interest" description="Disordered" evidence="1">
    <location>
        <begin position="62"/>
        <end position="109"/>
    </location>
</feature>
<reference evidence="2 3" key="1">
    <citation type="journal article" date="2018" name="Nat. Ecol. Evol.">
        <title>Pezizomycetes genomes reveal the molecular basis of ectomycorrhizal truffle lifestyle.</title>
        <authorList>
            <person name="Murat C."/>
            <person name="Payen T."/>
            <person name="Noel B."/>
            <person name="Kuo A."/>
            <person name="Morin E."/>
            <person name="Chen J."/>
            <person name="Kohler A."/>
            <person name="Krizsan K."/>
            <person name="Balestrini R."/>
            <person name="Da Silva C."/>
            <person name="Montanini B."/>
            <person name="Hainaut M."/>
            <person name="Levati E."/>
            <person name="Barry K.W."/>
            <person name="Belfiori B."/>
            <person name="Cichocki N."/>
            <person name="Clum A."/>
            <person name="Dockter R.B."/>
            <person name="Fauchery L."/>
            <person name="Guy J."/>
            <person name="Iotti M."/>
            <person name="Le Tacon F."/>
            <person name="Lindquist E.A."/>
            <person name="Lipzen A."/>
            <person name="Malagnac F."/>
            <person name="Mello A."/>
            <person name="Molinier V."/>
            <person name="Miyauchi S."/>
            <person name="Poulain J."/>
            <person name="Riccioni C."/>
            <person name="Rubini A."/>
            <person name="Sitrit Y."/>
            <person name="Splivallo R."/>
            <person name="Traeger S."/>
            <person name="Wang M."/>
            <person name="Zifcakova L."/>
            <person name="Wipf D."/>
            <person name="Zambonelli A."/>
            <person name="Paolocci F."/>
            <person name="Nowrousian M."/>
            <person name="Ottonello S."/>
            <person name="Baldrian P."/>
            <person name="Spatafora J.W."/>
            <person name="Henrissat B."/>
            <person name="Nagy L.G."/>
            <person name="Aury J.M."/>
            <person name="Wincker P."/>
            <person name="Grigoriev I.V."/>
            <person name="Bonfante P."/>
            <person name="Martin F.M."/>
        </authorList>
    </citation>
    <scope>NUCLEOTIDE SEQUENCE [LARGE SCALE GENOMIC DNA]</scope>
    <source>
        <strain evidence="2 3">RN42</strain>
    </source>
</reference>
<sequence length="260" mass="29720">MTILRCLRRETGHSISLSDVGTYVCIWRGRQPILEDLQTILEGLTAPAIVFFTIDDYTRNNPLKRNESRSQKLGDETPKSFNDDKASNEENPRAFSTTEPRSSTPLRKFPPTARVLTFTPHVFSRILGAKHQGVCDGSGVTERIFKANLEREPDFPTQIDYGEGLTRKESSLPNENYVRFIQTKRIRVSSVSQKGQDTRRPPNNHKETTSMKPDVIFEVFQNHLLPRIQAKKDFAIASTYYKRYLVGKPQSNNSTGHDRF</sequence>
<feature type="compositionally biased region" description="Polar residues" evidence="1">
    <location>
        <begin position="94"/>
        <end position="105"/>
    </location>
</feature>
<evidence type="ECO:0000313" key="2">
    <source>
        <dbReference type="EMBL" id="RPA74913.1"/>
    </source>
</evidence>
<accession>A0A3N4HM65</accession>
<feature type="compositionally biased region" description="Basic and acidic residues" evidence="1">
    <location>
        <begin position="64"/>
        <end position="92"/>
    </location>
</feature>
<keyword evidence="3" id="KW-1185">Reference proteome</keyword>
<gene>
    <name evidence="2" type="ORF">BJ508DRAFT_312470</name>
</gene>
<name>A0A3N4HM65_ASCIM</name>
<dbReference type="EMBL" id="ML119777">
    <property type="protein sequence ID" value="RPA74913.1"/>
    <property type="molecule type" value="Genomic_DNA"/>
</dbReference>
<proteinExistence type="predicted"/>
<dbReference type="AlphaFoldDB" id="A0A3N4HM65"/>
<dbReference type="Proteomes" id="UP000275078">
    <property type="component" value="Unassembled WGS sequence"/>
</dbReference>
<feature type="compositionally biased region" description="Basic and acidic residues" evidence="1">
    <location>
        <begin position="196"/>
        <end position="209"/>
    </location>
</feature>
<protein>
    <submittedName>
        <fullName evidence="2">Uncharacterized protein</fullName>
    </submittedName>
</protein>